<evidence type="ECO:0000256" key="1">
    <source>
        <dbReference type="SAM" id="SignalP"/>
    </source>
</evidence>
<feature type="chain" id="PRO_5003938580" description="DUF1400 domain-containing protein" evidence="1">
    <location>
        <begin position="28"/>
        <end position="188"/>
    </location>
</feature>
<dbReference type="KEGG" id="scs:Sta7437_0944"/>
<dbReference type="Proteomes" id="UP000010473">
    <property type="component" value="Chromosome"/>
</dbReference>
<keyword evidence="1" id="KW-0732">Signal</keyword>
<dbReference type="Pfam" id="PF07176">
    <property type="entry name" value="DUF1400"/>
    <property type="match status" value="1"/>
</dbReference>
<dbReference type="AlphaFoldDB" id="K9XR31"/>
<organism evidence="3 4">
    <name type="scientific">Stanieria cyanosphaera (strain ATCC 29371 / PCC 7437)</name>
    <dbReference type="NCBI Taxonomy" id="111780"/>
    <lineage>
        <taxon>Bacteria</taxon>
        <taxon>Bacillati</taxon>
        <taxon>Cyanobacteriota</taxon>
        <taxon>Cyanophyceae</taxon>
        <taxon>Pleurocapsales</taxon>
        <taxon>Dermocarpellaceae</taxon>
        <taxon>Stanieria</taxon>
    </lineage>
</organism>
<dbReference type="STRING" id="111780.Sta7437_0944"/>
<evidence type="ECO:0000313" key="4">
    <source>
        <dbReference type="Proteomes" id="UP000010473"/>
    </source>
</evidence>
<dbReference type="PATRIC" id="fig|111780.3.peg.984"/>
<proteinExistence type="predicted"/>
<gene>
    <name evidence="3" type="ordered locus">Sta7437_0944</name>
</gene>
<protein>
    <recommendedName>
        <fullName evidence="2">DUF1400 domain-containing protein</fullName>
    </recommendedName>
</protein>
<dbReference type="InterPro" id="IPR010802">
    <property type="entry name" value="DUF1400"/>
</dbReference>
<reference evidence="4" key="1">
    <citation type="journal article" date="2013" name="Proc. Natl. Acad. Sci. U.S.A.">
        <title>Improving the coverage of the cyanobacterial phylum using diversity-driven genome sequencing.</title>
        <authorList>
            <person name="Shih P.M."/>
            <person name="Wu D."/>
            <person name="Latifi A."/>
            <person name="Axen S.D."/>
            <person name="Fewer D.P."/>
            <person name="Talla E."/>
            <person name="Calteau A."/>
            <person name="Cai F."/>
            <person name="Tandeau de Marsac N."/>
            <person name="Rippka R."/>
            <person name="Herdman M."/>
            <person name="Sivonen K."/>
            <person name="Coursin T."/>
            <person name="Laurent T."/>
            <person name="Goodwin L."/>
            <person name="Nolan M."/>
            <person name="Davenport K.W."/>
            <person name="Han C.S."/>
            <person name="Rubin E.M."/>
            <person name="Eisen J.A."/>
            <person name="Woyke T."/>
            <person name="Gugger M."/>
            <person name="Kerfeld C.A."/>
        </authorList>
    </citation>
    <scope>NUCLEOTIDE SEQUENCE [LARGE SCALE GENOMIC DNA]</scope>
    <source>
        <strain evidence="4">ATCC 29371 / PCC 7437</strain>
    </source>
</reference>
<evidence type="ECO:0000259" key="2">
    <source>
        <dbReference type="Pfam" id="PF07176"/>
    </source>
</evidence>
<accession>K9XR31</accession>
<feature type="signal peptide" evidence="1">
    <location>
        <begin position="1"/>
        <end position="27"/>
    </location>
</feature>
<sequence length="188" mass="20937">MMPKLWQLLLKTSVVMIILSASHPVLAAEEVIFTHGILSQSVSIEELEQFALTGEMSPSVQFLFDYSKQNPEVVRSVLTQPLPTNQILMANLFNTAPGELVLGETSQLFHTKSHRSSKEALRATLIASAQDDNQISLLELLQNYPTTQVYIDSKSLGNTVRTVNNLVNTVENNFELPLTVLEDWIKGL</sequence>
<evidence type="ECO:0000313" key="3">
    <source>
        <dbReference type="EMBL" id="AFZ34526.1"/>
    </source>
</evidence>
<keyword evidence="4" id="KW-1185">Reference proteome</keyword>
<feature type="domain" description="DUF1400" evidence="2">
    <location>
        <begin position="27"/>
        <end position="152"/>
    </location>
</feature>
<dbReference type="HOGENOM" id="CLU_107447_0_0_3"/>
<dbReference type="eggNOG" id="COG4188">
    <property type="taxonomic scope" value="Bacteria"/>
</dbReference>
<name>K9XR31_STAC7</name>
<dbReference type="EMBL" id="CP003653">
    <property type="protein sequence ID" value="AFZ34526.1"/>
    <property type="molecule type" value="Genomic_DNA"/>
</dbReference>